<dbReference type="CDD" id="cd23790">
    <property type="entry name" value="UBCc_UBE2A_2B"/>
    <property type="match status" value="1"/>
</dbReference>
<evidence type="ECO:0000259" key="1">
    <source>
        <dbReference type="PROSITE" id="PS50127"/>
    </source>
</evidence>
<dbReference type="InterPro" id="IPR050113">
    <property type="entry name" value="Ub_conjugating_enzyme"/>
</dbReference>
<dbReference type="Pfam" id="PF00179">
    <property type="entry name" value="UQ_con"/>
    <property type="match status" value="1"/>
</dbReference>
<keyword evidence="3" id="KW-1185">Reference proteome</keyword>
<protein>
    <submittedName>
        <fullName evidence="2">Oidioi.mRNA.OKI2018_I69.PAR.g9463.t1.cds</fullName>
    </submittedName>
</protein>
<feature type="domain" description="UBC core" evidence="1">
    <location>
        <begin position="24"/>
        <end position="170"/>
    </location>
</feature>
<sequence length="171" mass="19541">MSHYSGFGNEKHLHFFDEEDSSSPARRRLLRDLRRLKEDPPTGVDAVPTEENLLFWNGVIFGPENTAFEGGTFHLILYFTEEYPNKAPEVKFTSKVFHPNVFANGSISLDILEENWSSNYDVSSILTSIRNLLDEPNPNSPANTLAAQLFTENRAEYDKKIEEIVEASWRS</sequence>
<dbReference type="SUPFAM" id="SSF54495">
    <property type="entry name" value="UBC-like"/>
    <property type="match status" value="1"/>
</dbReference>
<name>A0ABN7RKP5_OIKDI</name>
<organism evidence="2 3">
    <name type="scientific">Oikopleura dioica</name>
    <name type="common">Tunicate</name>
    <dbReference type="NCBI Taxonomy" id="34765"/>
    <lineage>
        <taxon>Eukaryota</taxon>
        <taxon>Metazoa</taxon>
        <taxon>Chordata</taxon>
        <taxon>Tunicata</taxon>
        <taxon>Appendicularia</taxon>
        <taxon>Copelata</taxon>
        <taxon>Oikopleuridae</taxon>
        <taxon>Oikopleura</taxon>
    </lineage>
</organism>
<dbReference type="Gene3D" id="3.10.110.10">
    <property type="entry name" value="Ubiquitin Conjugating Enzyme"/>
    <property type="match status" value="1"/>
</dbReference>
<dbReference type="PROSITE" id="PS50127">
    <property type="entry name" value="UBC_2"/>
    <property type="match status" value="1"/>
</dbReference>
<evidence type="ECO:0000313" key="2">
    <source>
        <dbReference type="EMBL" id="CAG5080070.1"/>
    </source>
</evidence>
<dbReference type="Proteomes" id="UP001158576">
    <property type="component" value="Chromosome PAR"/>
</dbReference>
<dbReference type="SMART" id="SM00212">
    <property type="entry name" value="UBCc"/>
    <property type="match status" value="1"/>
</dbReference>
<accession>A0ABN7RKP5</accession>
<dbReference type="EMBL" id="OU015568">
    <property type="protein sequence ID" value="CAG5080070.1"/>
    <property type="molecule type" value="Genomic_DNA"/>
</dbReference>
<evidence type="ECO:0000313" key="3">
    <source>
        <dbReference type="Proteomes" id="UP001158576"/>
    </source>
</evidence>
<proteinExistence type="predicted"/>
<dbReference type="InterPro" id="IPR016135">
    <property type="entry name" value="UBQ-conjugating_enzyme/RWD"/>
</dbReference>
<dbReference type="InterPro" id="IPR000608">
    <property type="entry name" value="UBC"/>
</dbReference>
<dbReference type="PANTHER" id="PTHR24067">
    <property type="entry name" value="UBIQUITIN-CONJUGATING ENZYME E2"/>
    <property type="match status" value="1"/>
</dbReference>
<gene>
    <name evidence="2" type="ORF">OKIOD_LOCUS1021</name>
</gene>
<reference evidence="2 3" key="1">
    <citation type="submission" date="2021-04" db="EMBL/GenBank/DDBJ databases">
        <authorList>
            <person name="Bliznina A."/>
        </authorList>
    </citation>
    <scope>NUCLEOTIDE SEQUENCE [LARGE SCALE GENOMIC DNA]</scope>
</reference>